<evidence type="ECO:0000313" key="3">
    <source>
        <dbReference type="Proteomes" id="UP001066276"/>
    </source>
</evidence>
<keyword evidence="3" id="KW-1185">Reference proteome</keyword>
<evidence type="ECO:0000313" key="2">
    <source>
        <dbReference type="EMBL" id="KAJ1138080.1"/>
    </source>
</evidence>
<feature type="compositionally biased region" description="Basic residues" evidence="1">
    <location>
        <begin position="17"/>
        <end position="29"/>
    </location>
</feature>
<feature type="compositionally biased region" description="Basic and acidic residues" evidence="1">
    <location>
        <begin position="1"/>
        <end position="16"/>
    </location>
</feature>
<accession>A0AAV7QIH8</accession>
<dbReference type="Proteomes" id="UP001066276">
    <property type="component" value="Chromosome 6"/>
</dbReference>
<evidence type="ECO:0000256" key="1">
    <source>
        <dbReference type="SAM" id="MobiDB-lite"/>
    </source>
</evidence>
<name>A0AAV7QIH8_PLEWA</name>
<reference evidence="2" key="1">
    <citation type="journal article" date="2022" name="bioRxiv">
        <title>Sequencing and chromosome-scale assembly of the giantPleurodeles waltlgenome.</title>
        <authorList>
            <person name="Brown T."/>
            <person name="Elewa A."/>
            <person name="Iarovenko S."/>
            <person name="Subramanian E."/>
            <person name="Araus A.J."/>
            <person name="Petzold A."/>
            <person name="Susuki M."/>
            <person name="Suzuki K.-i.T."/>
            <person name="Hayashi T."/>
            <person name="Toyoda A."/>
            <person name="Oliveira C."/>
            <person name="Osipova E."/>
            <person name="Leigh N.D."/>
            <person name="Simon A."/>
            <person name="Yun M.H."/>
        </authorList>
    </citation>
    <scope>NUCLEOTIDE SEQUENCE</scope>
    <source>
        <strain evidence="2">20211129_DDA</strain>
        <tissue evidence="2">Liver</tissue>
    </source>
</reference>
<proteinExistence type="predicted"/>
<protein>
    <submittedName>
        <fullName evidence="2">Uncharacterized protein</fullName>
    </submittedName>
</protein>
<gene>
    <name evidence="2" type="ORF">NDU88_004471</name>
</gene>
<feature type="compositionally biased region" description="Basic and acidic residues" evidence="1">
    <location>
        <begin position="68"/>
        <end position="79"/>
    </location>
</feature>
<sequence length="79" mass="9174">MRDEVQARRGKEEGRKGRCRQSRGGRTTRRGTETRNDEKAAKRNERKMRRRNEAKVTRSLEGGCSPAGEKRTTKRQTEV</sequence>
<feature type="compositionally biased region" description="Basic and acidic residues" evidence="1">
    <location>
        <begin position="30"/>
        <end position="43"/>
    </location>
</feature>
<comment type="caution">
    <text evidence="2">The sequence shown here is derived from an EMBL/GenBank/DDBJ whole genome shotgun (WGS) entry which is preliminary data.</text>
</comment>
<feature type="region of interest" description="Disordered" evidence="1">
    <location>
        <begin position="1"/>
        <end position="79"/>
    </location>
</feature>
<dbReference type="EMBL" id="JANPWB010000010">
    <property type="protein sequence ID" value="KAJ1138080.1"/>
    <property type="molecule type" value="Genomic_DNA"/>
</dbReference>
<organism evidence="2 3">
    <name type="scientific">Pleurodeles waltl</name>
    <name type="common">Iberian ribbed newt</name>
    <dbReference type="NCBI Taxonomy" id="8319"/>
    <lineage>
        <taxon>Eukaryota</taxon>
        <taxon>Metazoa</taxon>
        <taxon>Chordata</taxon>
        <taxon>Craniata</taxon>
        <taxon>Vertebrata</taxon>
        <taxon>Euteleostomi</taxon>
        <taxon>Amphibia</taxon>
        <taxon>Batrachia</taxon>
        <taxon>Caudata</taxon>
        <taxon>Salamandroidea</taxon>
        <taxon>Salamandridae</taxon>
        <taxon>Pleurodelinae</taxon>
        <taxon>Pleurodeles</taxon>
    </lineage>
</organism>
<dbReference type="AlphaFoldDB" id="A0AAV7QIH8"/>